<dbReference type="AlphaFoldDB" id="A0A167W8B0"/>
<evidence type="ECO:0000313" key="3">
    <source>
        <dbReference type="Proteomes" id="UP000078544"/>
    </source>
</evidence>
<feature type="region of interest" description="Disordered" evidence="1">
    <location>
        <begin position="297"/>
        <end position="326"/>
    </location>
</feature>
<feature type="region of interest" description="Disordered" evidence="1">
    <location>
        <begin position="22"/>
        <end position="51"/>
    </location>
</feature>
<accession>A0A167W8B0</accession>
<reference evidence="2 3" key="1">
    <citation type="journal article" date="2016" name="Genome Biol. Evol.">
        <title>Divergent and convergent evolution of fungal pathogenicity.</title>
        <authorList>
            <person name="Shang Y."/>
            <person name="Xiao G."/>
            <person name="Zheng P."/>
            <person name="Cen K."/>
            <person name="Zhan S."/>
            <person name="Wang C."/>
        </authorList>
    </citation>
    <scope>NUCLEOTIDE SEQUENCE [LARGE SCALE GENOMIC DNA]</scope>
    <source>
        <strain evidence="2 3">RCEF 2490</strain>
    </source>
</reference>
<keyword evidence="2" id="KW-0012">Acyltransferase</keyword>
<feature type="region of interest" description="Disordered" evidence="1">
    <location>
        <begin position="72"/>
        <end position="101"/>
    </location>
</feature>
<feature type="compositionally biased region" description="Polar residues" evidence="1">
    <location>
        <begin position="212"/>
        <end position="239"/>
    </location>
</feature>
<dbReference type="EMBL" id="AZGY01000029">
    <property type="protein sequence ID" value="KZZ88521.1"/>
    <property type="molecule type" value="Genomic_DNA"/>
</dbReference>
<organism evidence="2 3">
    <name type="scientific">Moelleriella libera RCEF 2490</name>
    <dbReference type="NCBI Taxonomy" id="1081109"/>
    <lineage>
        <taxon>Eukaryota</taxon>
        <taxon>Fungi</taxon>
        <taxon>Dikarya</taxon>
        <taxon>Ascomycota</taxon>
        <taxon>Pezizomycotina</taxon>
        <taxon>Sordariomycetes</taxon>
        <taxon>Hypocreomycetidae</taxon>
        <taxon>Hypocreales</taxon>
        <taxon>Clavicipitaceae</taxon>
        <taxon>Moelleriella</taxon>
    </lineage>
</organism>
<dbReference type="STRING" id="1081109.A0A167W8B0"/>
<sequence>MSQNDELSRICNEMKSWISIRPARLAEDREGSDPCSSQTMDQPPSPAVLESPSKIQLPQQSDIDVVAAPVTVSEPPPCSINYRDNDSSFEKASASANENVSADHCVSANESVFGDNNVLANKSVLEDKSVSEFAKKKVSATKSNPTDGDVSENESVPAKRSGSATKSVPSEEGASGYKSVPEKRIGSVTKSDPTDEGATLNESVPAKETVSPDRSATANKGDTANERISTNGRVCAQKSQQSVSATPEIPLPAPLHVIEAVFGSNVKVRSLSFSEVCSWSVSSIRSCSPTDEAFYDPSVSKECDEQKQTGAKRFEHSPDDRPPETPEPCNVLIPHAQLGDIALAHCEIDPEKGEFLLPHPQPDTLQSLASGPRRGFHDIAWRQANMTSEWQILKEQNRLERLAALKREHPLQTVEKAGEKESQNAKCNIRPAVESDFVQIANIFNACKKGRGRVLGADIMTPEAVATIFEACQSDKRPFIVATPSTVDLLDRSKWPKDSEEVYEQFSRYLMDHPNPVAAVVGFAFVTDFRSNEAYGIDFPWSNFLGRLQLVIHPDHAGKMYASALMDRIMRSISPYHQGLIDHGWHCDDTNGIYEESATRNLRQYTHLYAESVEPRQADDGKASSWESDLFERFDFAEIAKFRNTLMTLDEQLHSCWSHLAVWECCITPVTNICPGP</sequence>
<feature type="region of interest" description="Disordered" evidence="1">
    <location>
        <begin position="123"/>
        <end position="239"/>
    </location>
</feature>
<dbReference type="Gene3D" id="3.40.630.30">
    <property type="match status" value="1"/>
</dbReference>
<keyword evidence="2" id="KW-0808">Transferase</keyword>
<dbReference type="Proteomes" id="UP000078544">
    <property type="component" value="Unassembled WGS sequence"/>
</dbReference>
<feature type="compositionally biased region" description="Basic and acidic residues" evidence="1">
    <location>
        <begin position="299"/>
        <end position="324"/>
    </location>
</feature>
<proteinExistence type="predicted"/>
<dbReference type="SUPFAM" id="SSF55729">
    <property type="entry name" value="Acyl-CoA N-acyltransferases (Nat)"/>
    <property type="match status" value="1"/>
</dbReference>
<evidence type="ECO:0000256" key="1">
    <source>
        <dbReference type="SAM" id="MobiDB-lite"/>
    </source>
</evidence>
<dbReference type="InterPro" id="IPR016181">
    <property type="entry name" value="Acyl_CoA_acyltransferase"/>
</dbReference>
<evidence type="ECO:0000313" key="2">
    <source>
        <dbReference type="EMBL" id="KZZ88521.1"/>
    </source>
</evidence>
<feature type="compositionally biased region" description="Basic and acidic residues" evidence="1">
    <location>
        <begin position="124"/>
        <end position="135"/>
    </location>
</feature>
<dbReference type="GO" id="GO:0016746">
    <property type="term" value="F:acyltransferase activity"/>
    <property type="evidence" value="ECO:0007669"/>
    <property type="project" value="UniProtKB-KW"/>
</dbReference>
<dbReference type="OrthoDB" id="2129362at2759"/>
<gene>
    <name evidence="2" type="ORF">AAL_08079</name>
</gene>
<comment type="caution">
    <text evidence="2">The sequence shown here is derived from an EMBL/GenBank/DDBJ whole genome shotgun (WGS) entry which is preliminary data.</text>
</comment>
<keyword evidence="3" id="KW-1185">Reference proteome</keyword>
<protein>
    <submittedName>
        <fullName evidence="2">Acyl-CoA N-acyltransferase</fullName>
    </submittedName>
</protein>
<name>A0A167W8B0_9HYPO</name>